<evidence type="ECO:0000259" key="1">
    <source>
        <dbReference type="Pfam" id="PF13556"/>
    </source>
</evidence>
<sequence length="424" mass="45572">MTARPRTTRPPSRYEVSPNARALVARCEPRIDDLARRISRDRGEQVPEGAQSPGGFEDAEIAATARYGLRLFARGTHDPAGRADDYRPFRERAAQRAEEGVPLRRLLRSHALGVRVLWQALHDSARPGEEAALTELAGLLLRAQEGIMGAVAETYLDERAALDAERYERRRSVLRGLLDGTRAADDEAVRALGVEHGGLVLCLRVESPASVAGRALTERRRRRRLRTALEGGLGGEVLTVLTDDGGHAVVPGREGQGMPEVPEGLTELLRRDCGAEVRLAAVPAATAADFAEAAGTAAEVIRVARACGRPPGLHRLDDVLLEFHLSRDTESSAPIAALLDPIADRPELLATLGTYLESQRDRRGTARQLGLHPNTVDNRLARITELTGLDLSAPRGTALALAALLLRGTRTVNGRPAASGSADA</sequence>
<protein>
    <submittedName>
        <fullName evidence="3">Helix-turn-helix domain-containing protein</fullName>
    </submittedName>
</protein>
<feature type="domain" description="RsbT co-antagonist protein RsbRD N-terminal" evidence="2">
    <location>
        <begin position="32"/>
        <end position="170"/>
    </location>
</feature>
<dbReference type="InterPro" id="IPR025736">
    <property type="entry name" value="PucR_C-HTH_dom"/>
</dbReference>
<dbReference type="RefSeq" id="WP_276093153.1">
    <property type="nucleotide sequence ID" value="NZ_JARJBC010000005.1"/>
</dbReference>
<evidence type="ECO:0000313" key="4">
    <source>
        <dbReference type="Proteomes" id="UP001216579"/>
    </source>
</evidence>
<name>A0ABT5ZIH3_9ACTN</name>
<dbReference type="Pfam" id="PF14361">
    <property type="entry name" value="RsbRD_N"/>
    <property type="match status" value="1"/>
</dbReference>
<dbReference type="Proteomes" id="UP001216579">
    <property type="component" value="Unassembled WGS sequence"/>
</dbReference>
<dbReference type="Gene3D" id="1.10.10.2840">
    <property type="entry name" value="PucR C-terminal helix-turn-helix domain"/>
    <property type="match status" value="1"/>
</dbReference>
<feature type="domain" description="PucR C-terminal helix-turn-helix" evidence="1">
    <location>
        <begin position="348"/>
        <end position="405"/>
    </location>
</feature>
<dbReference type="EMBL" id="JARJBC010000005">
    <property type="protein sequence ID" value="MDF3289625.1"/>
    <property type="molecule type" value="Genomic_DNA"/>
</dbReference>
<proteinExistence type="predicted"/>
<keyword evidence="4" id="KW-1185">Reference proteome</keyword>
<gene>
    <name evidence="3" type="ORF">P3G67_10305</name>
</gene>
<evidence type="ECO:0000259" key="2">
    <source>
        <dbReference type="Pfam" id="PF14361"/>
    </source>
</evidence>
<dbReference type="PANTHER" id="PTHR33744:SF1">
    <property type="entry name" value="DNA-BINDING TRANSCRIPTIONAL ACTIVATOR ADER"/>
    <property type="match status" value="1"/>
</dbReference>
<organism evidence="3 4">
    <name type="scientific">Streptomyces silvisoli</name>
    <dbReference type="NCBI Taxonomy" id="3034235"/>
    <lineage>
        <taxon>Bacteria</taxon>
        <taxon>Bacillati</taxon>
        <taxon>Actinomycetota</taxon>
        <taxon>Actinomycetes</taxon>
        <taxon>Kitasatosporales</taxon>
        <taxon>Streptomycetaceae</taxon>
        <taxon>Streptomyces</taxon>
    </lineage>
</organism>
<reference evidence="3 4" key="1">
    <citation type="submission" date="2023-03" db="EMBL/GenBank/DDBJ databases">
        <title>Draft genome sequence of Streptomyces sp. RB6PN23 isolated from peat swamp forest in Thailand.</title>
        <authorList>
            <person name="Klaysubun C."/>
            <person name="Duangmal K."/>
        </authorList>
    </citation>
    <scope>NUCLEOTIDE SEQUENCE [LARGE SCALE GENOMIC DNA]</scope>
    <source>
        <strain evidence="3 4">RB6PN23</strain>
    </source>
</reference>
<dbReference type="PANTHER" id="PTHR33744">
    <property type="entry name" value="CARBOHYDRATE DIACID REGULATOR"/>
    <property type="match status" value="1"/>
</dbReference>
<dbReference type="InterPro" id="IPR042070">
    <property type="entry name" value="PucR_C-HTH_sf"/>
</dbReference>
<dbReference type="Pfam" id="PF13556">
    <property type="entry name" value="HTH_30"/>
    <property type="match status" value="1"/>
</dbReference>
<comment type="caution">
    <text evidence="3">The sequence shown here is derived from an EMBL/GenBank/DDBJ whole genome shotgun (WGS) entry which is preliminary data.</text>
</comment>
<dbReference type="InterPro" id="IPR025751">
    <property type="entry name" value="RsbRD_N_dom"/>
</dbReference>
<dbReference type="InterPro" id="IPR051448">
    <property type="entry name" value="CdaR-like_regulators"/>
</dbReference>
<evidence type="ECO:0000313" key="3">
    <source>
        <dbReference type="EMBL" id="MDF3289625.1"/>
    </source>
</evidence>
<accession>A0ABT5ZIH3</accession>